<gene>
    <name evidence="2" type="ORF">I316_00546</name>
</gene>
<feature type="region of interest" description="Disordered" evidence="1">
    <location>
        <begin position="1"/>
        <end position="106"/>
    </location>
</feature>
<accession>A0A1B9H2C5</accession>
<dbReference type="OrthoDB" id="2564539at2759"/>
<name>A0A1B9H2C5_9TREE</name>
<reference evidence="3" key="2">
    <citation type="submission" date="2013-12" db="EMBL/GenBank/DDBJ databases">
        <title>Evolution of pathogenesis and genome organization in the Tremellales.</title>
        <authorList>
            <person name="Cuomo C."/>
            <person name="Litvintseva A."/>
            <person name="Heitman J."/>
            <person name="Chen Y."/>
            <person name="Sun S."/>
            <person name="Springer D."/>
            <person name="Dromer F."/>
            <person name="Young S."/>
            <person name="Zeng Q."/>
            <person name="Chapman S."/>
            <person name="Gujja S."/>
            <person name="Saif S."/>
            <person name="Birren B."/>
        </authorList>
    </citation>
    <scope>NUCLEOTIDE SEQUENCE [LARGE SCALE GENOMIC DNA]</scope>
    <source>
        <strain evidence="3">BCC8398</strain>
    </source>
</reference>
<reference evidence="2 3" key="1">
    <citation type="submission" date="2013-07" db="EMBL/GenBank/DDBJ databases">
        <title>The Genome Sequence of Cryptococcus heveanensis BCC8398.</title>
        <authorList>
            <consortium name="The Broad Institute Genome Sequencing Platform"/>
            <person name="Cuomo C."/>
            <person name="Litvintseva A."/>
            <person name="Chen Y."/>
            <person name="Heitman J."/>
            <person name="Sun S."/>
            <person name="Springer D."/>
            <person name="Dromer F."/>
            <person name="Young S.K."/>
            <person name="Zeng Q."/>
            <person name="Gargeya S."/>
            <person name="Fitzgerald M."/>
            <person name="Abouelleil A."/>
            <person name="Alvarado L."/>
            <person name="Berlin A.M."/>
            <person name="Chapman S.B."/>
            <person name="Dewar J."/>
            <person name="Goldberg J."/>
            <person name="Griggs A."/>
            <person name="Gujja S."/>
            <person name="Hansen M."/>
            <person name="Howarth C."/>
            <person name="Imamovic A."/>
            <person name="Larimer J."/>
            <person name="McCowan C."/>
            <person name="Murphy C."/>
            <person name="Pearson M."/>
            <person name="Priest M."/>
            <person name="Roberts A."/>
            <person name="Saif S."/>
            <person name="Shea T."/>
            <person name="Sykes S."/>
            <person name="Wortman J."/>
            <person name="Nusbaum C."/>
            <person name="Birren B."/>
        </authorList>
    </citation>
    <scope>NUCLEOTIDE SEQUENCE [LARGE SCALE GENOMIC DNA]</scope>
    <source>
        <strain evidence="2 3">BCC8398</strain>
    </source>
</reference>
<feature type="compositionally biased region" description="Pro residues" evidence="1">
    <location>
        <begin position="1"/>
        <end position="13"/>
    </location>
</feature>
<sequence>MLVHPTPPLPPRVPIVRPIAFSPHHRTASQTQTRSHSRSPLAPPPFFRRTSSLRDPPPGESRSPSVVASEQDEDEFMAHQTRAGRRKGRRKDDRGRSMDCVPTPVS</sequence>
<dbReference type="EMBL" id="KV700122">
    <property type="protein sequence ID" value="OCF37425.1"/>
    <property type="molecule type" value="Genomic_DNA"/>
</dbReference>
<dbReference type="Proteomes" id="UP000092666">
    <property type="component" value="Unassembled WGS sequence"/>
</dbReference>
<evidence type="ECO:0000313" key="3">
    <source>
        <dbReference type="Proteomes" id="UP000092666"/>
    </source>
</evidence>
<organism evidence="2 3">
    <name type="scientific">Kwoniella heveanensis BCC8398</name>
    <dbReference type="NCBI Taxonomy" id="1296120"/>
    <lineage>
        <taxon>Eukaryota</taxon>
        <taxon>Fungi</taxon>
        <taxon>Dikarya</taxon>
        <taxon>Basidiomycota</taxon>
        <taxon>Agaricomycotina</taxon>
        <taxon>Tremellomycetes</taxon>
        <taxon>Tremellales</taxon>
        <taxon>Cryptococcaceae</taxon>
        <taxon>Kwoniella</taxon>
    </lineage>
</organism>
<protein>
    <submittedName>
        <fullName evidence="2">Uncharacterized protein</fullName>
    </submittedName>
</protein>
<proteinExistence type="predicted"/>
<evidence type="ECO:0000256" key="1">
    <source>
        <dbReference type="SAM" id="MobiDB-lite"/>
    </source>
</evidence>
<evidence type="ECO:0000313" key="2">
    <source>
        <dbReference type="EMBL" id="OCF37425.1"/>
    </source>
</evidence>
<keyword evidence="3" id="KW-1185">Reference proteome</keyword>
<dbReference type="AlphaFoldDB" id="A0A1B9H2C5"/>